<sequence>MSQFKKEFIFGTATSSYQIEGAYNEGERSLSIWDTFARTPGKVINGDTGDVACDHYHRYVDDVQLIKELGVDSYRLSIAWPRIFPQEGVYNEEGMNFYKSLISELLKAGIKPMVTLYHWDLPMWAHEKGGWVSRDSVSWFIEFAEKCFEELDEYVYSWITHNEPWCASFLSYIQGHHAPGHKNVEEGLKAAHHILLSHGKAVKLLKEKFQSNTPVGITLNLSPTYPATDSFNDQVASNNIDGYTNRWFLDPIFKGSYPLDMVNLFSNSVHDFSFIKTGDLETISVECDFFGINYYNRALVEYDGTSNFLFTSAYSDYPKTGMGWDVSPKEFKELIHRLRREYTDLPIYITENGAAYDDVLEADGSVHDKERTDYVEKHINAVRELDEEGMNMAGYFLWSLFDNFEWAFGYEKRFGIIYVDFETQQRYWKDSAKRYQQIVKQRSL</sequence>
<evidence type="ECO:0000313" key="13">
    <source>
        <dbReference type="EMBL" id="RXJ02581.1"/>
    </source>
</evidence>
<dbReference type="Pfam" id="PF00232">
    <property type="entry name" value="Glyco_hydro_1"/>
    <property type="match status" value="1"/>
</dbReference>
<dbReference type="PRINTS" id="PR00131">
    <property type="entry name" value="GLHYDRLASE1"/>
</dbReference>
<dbReference type="PANTHER" id="PTHR10353:SF36">
    <property type="entry name" value="LP05116P"/>
    <property type="match status" value="1"/>
</dbReference>
<dbReference type="PANTHER" id="PTHR10353">
    <property type="entry name" value="GLYCOSYL HYDROLASE"/>
    <property type="match status" value="1"/>
</dbReference>
<keyword evidence="6" id="KW-0119">Carbohydrate metabolism</keyword>
<evidence type="ECO:0000256" key="6">
    <source>
        <dbReference type="ARBA" id="ARBA00023277"/>
    </source>
</evidence>
<dbReference type="PROSITE" id="PS00572">
    <property type="entry name" value="GLYCOSYL_HYDROL_F1_1"/>
    <property type="match status" value="1"/>
</dbReference>
<dbReference type="InterPro" id="IPR017853">
    <property type="entry name" value="GH"/>
</dbReference>
<reference evidence="13 14" key="1">
    <citation type="journal article" date="2019" name="Int. J. Syst. Evol. Microbiol.">
        <title>Anaerobacillus alkaliphilus sp. nov., a novel alkaliphilic and moderately halophilic bacterium.</title>
        <authorList>
            <person name="Borsodi A.K."/>
            <person name="Aszalos J.M."/>
            <person name="Bihari P."/>
            <person name="Nagy I."/>
            <person name="Schumann P."/>
            <person name="Sproer C."/>
            <person name="Kovacs A.L."/>
            <person name="Boka K."/>
            <person name="Dobosy P."/>
            <person name="Ovari M."/>
            <person name="Szili-Kovacs T."/>
            <person name="Toth E."/>
        </authorList>
    </citation>
    <scope>NUCLEOTIDE SEQUENCE [LARGE SCALE GENOMIC DNA]</scope>
    <source>
        <strain evidence="13 14">B16-10</strain>
    </source>
</reference>
<evidence type="ECO:0000256" key="8">
    <source>
        <dbReference type="ARBA" id="ARBA00023326"/>
    </source>
</evidence>
<evidence type="ECO:0000256" key="5">
    <source>
        <dbReference type="ARBA" id="ARBA00023001"/>
    </source>
</evidence>
<comment type="similarity">
    <text evidence="2 12">Belongs to the glycosyl hydrolase 1 family.</text>
</comment>
<keyword evidence="14" id="KW-1185">Reference proteome</keyword>
<dbReference type="InterPro" id="IPR017736">
    <property type="entry name" value="Glyco_hydro_1_beta-glucosidase"/>
</dbReference>
<feature type="binding site" evidence="10">
    <location>
        <position position="162"/>
    </location>
    <ligand>
        <name>substrate</name>
    </ligand>
</feature>
<evidence type="ECO:0000256" key="7">
    <source>
        <dbReference type="ARBA" id="ARBA00023295"/>
    </source>
</evidence>
<keyword evidence="4 12" id="KW-0378">Hydrolase</keyword>
<feature type="binding site" evidence="10">
    <location>
        <begin position="405"/>
        <end position="406"/>
    </location>
    <ligand>
        <name>substrate</name>
    </ligand>
</feature>
<dbReference type="EMBL" id="QOUX01000023">
    <property type="protein sequence ID" value="RXJ02581.1"/>
    <property type="molecule type" value="Genomic_DNA"/>
</dbReference>
<dbReference type="GO" id="GO:0030245">
    <property type="term" value="P:cellulose catabolic process"/>
    <property type="evidence" value="ECO:0007669"/>
    <property type="project" value="UniProtKB-KW"/>
</dbReference>
<dbReference type="Proteomes" id="UP000290649">
    <property type="component" value="Unassembled WGS sequence"/>
</dbReference>
<dbReference type="OrthoDB" id="9765195at2"/>
<feature type="binding site" evidence="10">
    <location>
        <position position="118"/>
    </location>
    <ligand>
        <name>substrate</name>
    </ligand>
</feature>
<gene>
    <name evidence="13" type="ORF">DS745_06310</name>
</gene>
<dbReference type="PROSITE" id="PS00653">
    <property type="entry name" value="GLYCOSYL_HYDROL_F1_2"/>
    <property type="match status" value="1"/>
</dbReference>
<dbReference type="FunFam" id="3.20.20.80:FF:000004">
    <property type="entry name" value="Beta-glucosidase 6-phospho-beta-glucosidase"/>
    <property type="match status" value="1"/>
</dbReference>
<dbReference type="EC" id="3.2.1.21" evidence="3 12"/>
<evidence type="ECO:0000256" key="9">
    <source>
        <dbReference type="PIRSR" id="PIRSR617736-1"/>
    </source>
</evidence>
<dbReference type="Gene3D" id="3.20.20.80">
    <property type="entry name" value="Glycosidases"/>
    <property type="match status" value="1"/>
</dbReference>
<dbReference type="InterPro" id="IPR018120">
    <property type="entry name" value="Glyco_hydro_1_AS"/>
</dbReference>
<evidence type="ECO:0000256" key="3">
    <source>
        <dbReference type="ARBA" id="ARBA00012744"/>
    </source>
</evidence>
<proteinExistence type="inferred from homology"/>
<dbReference type="NCBIfam" id="TIGR03356">
    <property type="entry name" value="BGL"/>
    <property type="match status" value="1"/>
</dbReference>
<dbReference type="RefSeq" id="WP_129077426.1">
    <property type="nucleotide sequence ID" value="NZ_QOUX01000023.1"/>
</dbReference>
<organism evidence="13 14">
    <name type="scientific">Anaerobacillus alkaliphilus</name>
    <dbReference type="NCBI Taxonomy" id="1548597"/>
    <lineage>
        <taxon>Bacteria</taxon>
        <taxon>Bacillati</taxon>
        <taxon>Bacillota</taxon>
        <taxon>Bacilli</taxon>
        <taxon>Bacillales</taxon>
        <taxon>Bacillaceae</taxon>
        <taxon>Anaerobacillus</taxon>
    </lineage>
</organism>
<name>A0A4Q0VV63_9BACI</name>
<evidence type="ECO:0000256" key="12">
    <source>
        <dbReference type="RuleBase" id="RU361175"/>
    </source>
</evidence>
<evidence type="ECO:0000256" key="2">
    <source>
        <dbReference type="ARBA" id="ARBA00010838"/>
    </source>
</evidence>
<dbReference type="InterPro" id="IPR033132">
    <property type="entry name" value="GH_1_N_CS"/>
</dbReference>
<dbReference type="InterPro" id="IPR001360">
    <property type="entry name" value="Glyco_hydro_1"/>
</dbReference>
<feature type="binding site" evidence="10">
    <location>
        <position position="18"/>
    </location>
    <ligand>
        <name>substrate</name>
    </ligand>
</feature>
<feature type="active site" description="Proton donor" evidence="9">
    <location>
        <position position="163"/>
    </location>
</feature>
<feature type="binding site" evidence="10">
    <location>
        <position position="295"/>
    </location>
    <ligand>
        <name>substrate</name>
    </ligand>
</feature>
<dbReference type="GO" id="GO:0008422">
    <property type="term" value="F:beta-glucosidase activity"/>
    <property type="evidence" value="ECO:0007669"/>
    <property type="project" value="UniProtKB-EC"/>
</dbReference>
<keyword evidence="5" id="KW-0136">Cellulose degradation</keyword>
<feature type="binding site" evidence="10">
    <location>
        <position position="398"/>
    </location>
    <ligand>
        <name>substrate</name>
    </ligand>
</feature>
<keyword evidence="8" id="KW-0624">Polysaccharide degradation</keyword>
<evidence type="ECO:0000256" key="10">
    <source>
        <dbReference type="PIRSR" id="PIRSR617736-2"/>
    </source>
</evidence>
<evidence type="ECO:0000313" key="14">
    <source>
        <dbReference type="Proteomes" id="UP000290649"/>
    </source>
</evidence>
<protein>
    <recommendedName>
        <fullName evidence="3 12">Beta-glucosidase</fullName>
        <ecNumber evidence="3 12">3.2.1.21</ecNumber>
    </recommendedName>
</protein>
<evidence type="ECO:0000256" key="11">
    <source>
        <dbReference type="PROSITE-ProRule" id="PRU10055"/>
    </source>
</evidence>
<evidence type="ECO:0000256" key="1">
    <source>
        <dbReference type="ARBA" id="ARBA00000448"/>
    </source>
</evidence>
<comment type="catalytic activity">
    <reaction evidence="1 12">
        <text>Hydrolysis of terminal, non-reducing beta-D-glucosyl residues with release of beta-D-glucose.</text>
        <dbReference type="EC" id="3.2.1.21"/>
    </reaction>
</comment>
<keyword evidence="7 12" id="KW-0326">Glycosidase</keyword>
<dbReference type="GO" id="GO:0005829">
    <property type="term" value="C:cytosol"/>
    <property type="evidence" value="ECO:0007669"/>
    <property type="project" value="TreeGrafter"/>
</dbReference>
<accession>A0A4Q0VV63</accession>
<comment type="caution">
    <text evidence="13">The sequence shown here is derived from an EMBL/GenBank/DDBJ whole genome shotgun (WGS) entry which is preliminary data.</text>
</comment>
<dbReference type="AlphaFoldDB" id="A0A4Q0VV63"/>
<feature type="active site" description="Nucleophile" evidence="9 11">
    <location>
        <position position="351"/>
    </location>
</feature>
<dbReference type="SUPFAM" id="SSF51445">
    <property type="entry name" value="(Trans)glycosidases"/>
    <property type="match status" value="1"/>
</dbReference>
<evidence type="ECO:0000256" key="4">
    <source>
        <dbReference type="ARBA" id="ARBA00022801"/>
    </source>
</evidence>